<name>A0A6M3KZP1_9ZZZZ</name>
<dbReference type="EMBL" id="MT142685">
    <property type="protein sequence ID" value="QJA87152.1"/>
    <property type="molecule type" value="Genomic_DNA"/>
</dbReference>
<organism evidence="1">
    <name type="scientific">viral metagenome</name>
    <dbReference type="NCBI Taxonomy" id="1070528"/>
    <lineage>
        <taxon>unclassified sequences</taxon>
        <taxon>metagenomes</taxon>
        <taxon>organismal metagenomes</taxon>
    </lineage>
</organism>
<gene>
    <name evidence="1" type="ORF">MM415B03043_0004</name>
</gene>
<sequence length="110" mass="13011">MEDTDERIIRVVGDGKERNREIEHYRDFHCYGRQNIDNVCGNCKLRFRCFTDREYIEIPISDLRKRTLRNVTVKTIVNLYSDLIVKFVNDDSGKGHAKIDFNEVLTKNDV</sequence>
<protein>
    <submittedName>
        <fullName evidence="1">Uncharacterized protein</fullName>
    </submittedName>
</protein>
<dbReference type="AlphaFoldDB" id="A0A6M3KZP1"/>
<proteinExistence type="predicted"/>
<reference evidence="1" key="1">
    <citation type="submission" date="2020-03" db="EMBL/GenBank/DDBJ databases">
        <title>The deep terrestrial virosphere.</title>
        <authorList>
            <person name="Holmfeldt K."/>
            <person name="Nilsson E."/>
            <person name="Simone D."/>
            <person name="Lopez-Fernandez M."/>
            <person name="Wu X."/>
            <person name="de Brujin I."/>
            <person name="Lundin D."/>
            <person name="Andersson A."/>
            <person name="Bertilsson S."/>
            <person name="Dopson M."/>
        </authorList>
    </citation>
    <scope>NUCLEOTIDE SEQUENCE</scope>
    <source>
        <strain evidence="1">MM415B03043</strain>
    </source>
</reference>
<evidence type="ECO:0000313" key="1">
    <source>
        <dbReference type="EMBL" id="QJA87152.1"/>
    </source>
</evidence>
<accession>A0A6M3KZP1</accession>